<dbReference type="PANTHER" id="PTHR47481">
    <property type="match status" value="1"/>
</dbReference>
<dbReference type="Proteomes" id="UP001157006">
    <property type="component" value="Chromosome 2"/>
</dbReference>
<sequence length="111" mass="12521">MAASNTSYDAWTSLARAFSNRSQSKIKSLRERLSSITKGNSFVSTYLHSIRNIADELALIGHPIDNLEMVIHSLNGLGSTFRDFTTTIRTHDSSIAFNELYDKLVDFEMFL</sequence>
<name>A0AAV0ZRA2_VICFA</name>
<protein>
    <submittedName>
        <fullName evidence="1">Uncharacterized protein</fullName>
    </submittedName>
</protein>
<accession>A0AAV0ZRA2</accession>
<keyword evidence="2" id="KW-1185">Reference proteome</keyword>
<dbReference type="AlphaFoldDB" id="A0AAV0ZRA2"/>
<evidence type="ECO:0000313" key="2">
    <source>
        <dbReference type="Proteomes" id="UP001157006"/>
    </source>
</evidence>
<gene>
    <name evidence="1" type="ORF">VFH_II240360</name>
</gene>
<evidence type="ECO:0000313" key="1">
    <source>
        <dbReference type="EMBL" id="CAI8600779.1"/>
    </source>
</evidence>
<dbReference type="EMBL" id="OX451737">
    <property type="protein sequence ID" value="CAI8600779.1"/>
    <property type="molecule type" value="Genomic_DNA"/>
</dbReference>
<proteinExistence type="predicted"/>
<reference evidence="1 2" key="1">
    <citation type="submission" date="2023-01" db="EMBL/GenBank/DDBJ databases">
        <authorList>
            <person name="Kreplak J."/>
        </authorList>
    </citation>
    <scope>NUCLEOTIDE SEQUENCE [LARGE SCALE GENOMIC DNA]</scope>
</reference>
<dbReference type="PANTHER" id="PTHR47481:SF9">
    <property type="entry name" value="RETROTRANSPOSON GAG DOMAIN-CONTAINING PROTEIN"/>
    <property type="match status" value="1"/>
</dbReference>
<dbReference type="Pfam" id="PF14223">
    <property type="entry name" value="Retrotran_gag_2"/>
    <property type="match status" value="1"/>
</dbReference>
<organism evidence="1 2">
    <name type="scientific">Vicia faba</name>
    <name type="common">Broad bean</name>
    <name type="synonym">Faba vulgaris</name>
    <dbReference type="NCBI Taxonomy" id="3906"/>
    <lineage>
        <taxon>Eukaryota</taxon>
        <taxon>Viridiplantae</taxon>
        <taxon>Streptophyta</taxon>
        <taxon>Embryophyta</taxon>
        <taxon>Tracheophyta</taxon>
        <taxon>Spermatophyta</taxon>
        <taxon>Magnoliopsida</taxon>
        <taxon>eudicotyledons</taxon>
        <taxon>Gunneridae</taxon>
        <taxon>Pentapetalae</taxon>
        <taxon>rosids</taxon>
        <taxon>fabids</taxon>
        <taxon>Fabales</taxon>
        <taxon>Fabaceae</taxon>
        <taxon>Papilionoideae</taxon>
        <taxon>50 kb inversion clade</taxon>
        <taxon>NPAAA clade</taxon>
        <taxon>Hologalegina</taxon>
        <taxon>IRL clade</taxon>
        <taxon>Fabeae</taxon>
        <taxon>Vicia</taxon>
    </lineage>
</organism>